<feature type="binding site" evidence="5">
    <location>
        <position position="153"/>
    </location>
    <ligand>
        <name>dimethylallyl phosphate</name>
        <dbReference type="ChEBI" id="CHEBI:88052"/>
    </ligand>
</feature>
<keyword evidence="3 5" id="KW-0288">FMN</keyword>
<comment type="caution">
    <text evidence="7">The sequence shown here is derived from an EMBL/GenBank/DDBJ whole genome shotgun (WGS) entry which is preliminary data.</text>
</comment>
<feature type="domain" description="Flavoprotein" evidence="6">
    <location>
        <begin position="1"/>
        <end position="166"/>
    </location>
</feature>
<keyword evidence="2 5" id="KW-0285">Flavoprotein</keyword>
<feature type="binding site" evidence="5">
    <location>
        <position position="36"/>
    </location>
    <ligand>
        <name>FMN</name>
        <dbReference type="ChEBI" id="CHEBI:58210"/>
    </ligand>
</feature>
<dbReference type="SUPFAM" id="SSF52507">
    <property type="entry name" value="Homo-oligomeric flavin-containing Cys decarboxylases, HFCD"/>
    <property type="match status" value="1"/>
</dbReference>
<protein>
    <recommendedName>
        <fullName evidence="5">Flavin prenyltransferase UbiX</fullName>
        <ecNumber evidence="5">2.5.1.129</ecNumber>
    </recommendedName>
</protein>
<comment type="similarity">
    <text evidence="5">Belongs to the UbiX/PAD1 family.</text>
</comment>
<dbReference type="InterPro" id="IPR004507">
    <property type="entry name" value="UbiX-like"/>
</dbReference>
<feature type="binding site" evidence="5">
    <location>
        <position position="123"/>
    </location>
    <ligand>
        <name>FMN</name>
        <dbReference type="ChEBI" id="CHEBI:58210"/>
    </ligand>
</feature>
<dbReference type="EC" id="2.5.1.129" evidence="5"/>
<dbReference type="InterPro" id="IPR036551">
    <property type="entry name" value="Flavin_trans-like"/>
</dbReference>
<dbReference type="Proteomes" id="UP000295560">
    <property type="component" value="Unassembled WGS sequence"/>
</dbReference>
<organism evidence="7 8">
    <name type="scientific">Pseudonocardia endophytica</name>
    <dbReference type="NCBI Taxonomy" id="401976"/>
    <lineage>
        <taxon>Bacteria</taxon>
        <taxon>Bacillati</taxon>
        <taxon>Actinomycetota</taxon>
        <taxon>Actinomycetes</taxon>
        <taxon>Pseudonocardiales</taxon>
        <taxon>Pseudonocardiaceae</taxon>
        <taxon>Pseudonocardia</taxon>
    </lineage>
</organism>
<evidence type="ECO:0000259" key="6">
    <source>
        <dbReference type="Pfam" id="PF02441"/>
    </source>
</evidence>
<dbReference type="NCBIfam" id="NF004685">
    <property type="entry name" value="PRK06029.1"/>
    <property type="match status" value="1"/>
</dbReference>
<reference evidence="7 8" key="1">
    <citation type="submission" date="2019-03" db="EMBL/GenBank/DDBJ databases">
        <title>Sequencing the genomes of 1000 actinobacteria strains.</title>
        <authorList>
            <person name="Klenk H.-P."/>
        </authorList>
    </citation>
    <scope>NUCLEOTIDE SEQUENCE [LARGE SCALE GENOMIC DNA]</scope>
    <source>
        <strain evidence="7 8">DSM 44969</strain>
    </source>
</reference>
<dbReference type="NCBIfam" id="TIGR00421">
    <property type="entry name" value="ubiX_pad"/>
    <property type="match status" value="1"/>
</dbReference>
<comment type="caution">
    <text evidence="5">Lacks conserved residue(s) required for the propagation of feature annotation.</text>
</comment>
<proteinExistence type="inferred from homology"/>
<evidence type="ECO:0000256" key="3">
    <source>
        <dbReference type="ARBA" id="ARBA00022643"/>
    </source>
</evidence>
<name>A0A4R1HWC0_PSEEN</name>
<feature type="binding site" evidence="5">
    <location>
        <position position="169"/>
    </location>
    <ligand>
        <name>dimethylallyl phosphate</name>
        <dbReference type="ChEBI" id="CHEBI:88052"/>
    </ligand>
</feature>
<dbReference type="InterPro" id="IPR003382">
    <property type="entry name" value="Flavoprotein"/>
</dbReference>
<evidence type="ECO:0000256" key="4">
    <source>
        <dbReference type="ARBA" id="ARBA00022679"/>
    </source>
</evidence>
<sequence>MRVVVAMTGASGAPFGVRALEILGGRADIETHLVMSRSAGMTVTHECPGWSVRDVERLADVVHRPTAIGATIASGSYRVDAMLVLPCSIKTLSAVAYGYAADLIGRAADVMLKEGRPLLLLVRETPLHLGHLRTMTAAAENGAVIMPPVPAFYTLPRTAEDIVDHTVRRALSRAGIPDVAPPEWDGRVDGRRHEPG</sequence>
<dbReference type="Gene3D" id="3.40.50.1950">
    <property type="entry name" value="Flavin prenyltransferase-like"/>
    <property type="match status" value="1"/>
</dbReference>
<dbReference type="EMBL" id="SMFZ01000002">
    <property type="protein sequence ID" value="TCK21832.1"/>
    <property type="molecule type" value="Genomic_DNA"/>
</dbReference>
<evidence type="ECO:0000256" key="5">
    <source>
        <dbReference type="HAMAP-Rule" id="MF_01984"/>
    </source>
</evidence>
<dbReference type="GO" id="GO:0106141">
    <property type="term" value="F:flavin prenyltransferase activity"/>
    <property type="evidence" value="ECO:0007669"/>
    <property type="project" value="UniProtKB-EC"/>
</dbReference>
<comment type="function">
    <text evidence="5">Flavin prenyltransferase that catalyzes the synthesis of the prenylated FMN cofactor (prenyl-FMN) for 4-hydroxy-3-polyprenylbenzoic acid decarboxylase UbiD. The prenyltransferase is metal-independent and links a dimethylallyl moiety from dimethylallyl monophosphate (DMAP) to the flavin N5 and C6 atoms of FMN.</text>
</comment>
<feature type="binding site" evidence="5">
    <location>
        <begin position="9"/>
        <end position="11"/>
    </location>
    <ligand>
        <name>FMN</name>
        <dbReference type="ChEBI" id="CHEBI:58210"/>
    </ligand>
</feature>
<dbReference type="AlphaFoldDB" id="A0A4R1HWC0"/>
<feature type="binding site" evidence="5">
    <location>
        <begin position="88"/>
        <end position="91"/>
    </location>
    <ligand>
        <name>FMN</name>
        <dbReference type="ChEBI" id="CHEBI:58210"/>
    </ligand>
</feature>
<keyword evidence="8" id="KW-1185">Reference proteome</keyword>
<evidence type="ECO:0000256" key="2">
    <source>
        <dbReference type="ARBA" id="ARBA00022630"/>
    </source>
</evidence>
<gene>
    <name evidence="5" type="primary">ubiX</name>
    <name evidence="7" type="ORF">EV378_5824</name>
</gene>
<dbReference type="OrthoDB" id="9781577at2"/>
<evidence type="ECO:0000256" key="1">
    <source>
        <dbReference type="ARBA" id="ARBA00022602"/>
    </source>
</evidence>
<keyword evidence="4 5" id="KW-0808">Transferase</keyword>
<dbReference type="HAMAP" id="MF_01984">
    <property type="entry name" value="ubiX_pad"/>
    <property type="match status" value="1"/>
</dbReference>
<comment type="catalytic activity">
    <reaction evidence="5">
        <text>dimethylallyl phosphate + FMNH2 = prenylated FMNH2 + phosphate</text>
        <dbReference type="Rhea" id="RHEA:37743"/>
        <dbReference type="ChEBI" id="CHEBI:43474"/>
        <dbReference type="ChEBI" id="CHEBI:57618"/>
        <dbReference type="ChEBI" id="CHEBI:87467"/>
        <dbReference type="ChEBI" id="CHEBI:88052"/>
        <dbReference type="EC" id="2.5.1.129"/>
    </reaction>
</comment>
<evidence type="ECO:0000313" key="8">
    <source>
        <dbReference type="Proteomes" id="UP000295560"/>
    </source>
</evidence>
<keyword evidence="1 5" id="KW-0637">Prenyltransferase</keyword>
<dbReference type="Pfam" id="PF02441">
    <property type="entry name" value="Flavoprotein"/>
    <property type="match status" value="1"/>
</dbReference>
<evidence type="ECO:0000313" key="7">
    <source>
        <dbReference type="EMBL" id="TCK21832.1"/>
    </source>
</evidence>
<dbReference type="RefSeq" id="WP_132430532.1">
    <property type="nucleotide sequence ID" value="NZ_SMFZ01000002.1"/>
</dbReference>
<accession>A0A4R1HWC0</accession>